<dbReference type="Proteomes" id="UP000651452">
    <property type="component" value="Unassembled WGS sequence"/>
</dbReference>
<accession>A0A8H7JEN8</accession>
<dbReference type="SUPFAM" id="SSF49870">
    <property type="entry name" value="Osmotin, thaumatin-like protein"/>
    <property type="match status" value="1"/>
</dbReference>
<dbReference type="InterPro" id="IPR006771">
    <property type="entry name" value="CetA-like"/>
</dbReference>
<keyword evidence="1" id="KW-0732">Signal</keyword>
<dbReference type="AlphaFoldDB" id="A0A8H7JEN8"/>
<dbReference type="OrthoDB" id="5144514at2759"/>
<dbReference type="EMBL" id="RZGK01000002">
    <property type="protein sequence ID" value="KAF9701306.1"/>
    <property type="molecule type" value="Genomic_DNA"/>
</dbReference>
<dbReference type="Pfam" id="PF04681">
    <property type="entry name" value="Bys1"/>
    <property type="match status" value="1"/>
</dbReference>
<sequence>MLSKFILLSTALQAGLATAIGNAIVSNRCPYDIWLWSVDQGHSSAPMHVPARTKHSEPLRNACNGCGSSLKISKTDQLINGQHTQFEYSIVDGSVWYDISFVDCAKGESASDCPGHDKGLAMDSPEQACGKVHCAAGSYCPTQSYYVDTPKQKLGLEEPVYGCLGKGTDMDLYMKVCSDEAPLKRSITGRMILDDYA</sequence>
<dbReference type="PANTHER" id="PTHR36195:SF4">
    <property type="entry name" value="DOMAIN PROTEIN, PUTATIVE (AFU_ORTHOLOGUE AFUA_5G01990)-RELATED"/>
    <property type="match status" value="1"/>
</dbReference>
<proteinExistence type="predicted"/>
<name>A0A8H7JEN8_9PLEO</name>
<keyword evidence="3" id="KW-1185">Reference proteome</keyword>
<dbReference type="PANTHER" id="PTHR36195">
    <property type="entry name" value="DOMAIN PROTEIN, PUTATIVE (AFU_ORTHOLOGUE AFUA_5G01990)-RELATED-RELATED"/>
    <property type="match status" value="1"/>
</dbReference>
<reference evidence="2" key="1">
    <citation type="submission" date="2018-12" db="EMBL/GenBank/DDBJ databases">
        <authorList>
            <person name="Syme R.A."/>
            <person name="Farfan-Caceres L."/>
            <person name="Lichtenzveig J."/>
        </authorList>
    </citation>
    <scope>NUCLEOTIDE SEQUENCE</scope>
    <source>
        <strain evidence="2">Al4</strain>
    </source>
</reference>
<evidence type="ECO:0000256" key="1">
    <source>
        <dbReference type="SAM" id="SignalP"/>
    </source>
</evidence>
<evidence type="ECO:0000313" key="2">
    <source>
        <dbReference type="EMBL" id="KAF9701306.1"/>
    </source>
</evidence>
<reference evidence="2" key="2">
    <citation type="submission" date="2020-09" db="EMBL/GenBank/DDBJ databases">
        <title>Reference genome assembly for Australian Ascochyta lentis isolate Al4.</title>
        <authorList>
            <person name="Lee R.C."/>
            <person name="Farfan-Caceres L.M."/>
            <person name="Debler J.W."/>
            <person name="Williams A.H."/>
            <person name="Henares B.M."/>
        </authorList>
    </citation>
    <scope>NUCLEOTIDE SEQUENCE</scope>
    <source>
        <strain evidence="2">Al4</strain>
    </source>
</reference>
<protein>
    <submittedName>
        <fullName evidence="2">Uncharacterized protein</fullName>
    </submittedName>
</protein>
<comment type="caution">
    <text evidence="2">The sequence shown here is derived from an EMBL/GenBank/DDBJ whole genome shotgun (WGS) entry which is preliminary data.</text>
</comment>
<organism evidence="2 3">
    <name type="scientific">Ascochyta lentis</name>
    <dbReference type="NCBI Taxonomy" id="205686"/>
    <lineage>
        <taxon>Eukaryota</taxon>
        <taxon>Fungi</taxon>
        <taxon>Dikarya</taxon>
        <taxon>Ascomycota</taxon>
        <taxon>Pezizomycotina</taxon>
        <taxon>Dothideomycetes</taxon>
        <taxon>Pleosporomycetidae</taxon>
        <taxon>Pleosporales</taxon>
        <taxon>Pleosporineae</taxon>
        <taxon>Didymellaceae</taxon>
        <taxon>Ascochyta</taxon>
    </lineage>
</organism>
<gene>
    <name evidence="2" type="ORF">EKO04_000093</name>
</gene>
<feature type="chain" id="PRO_5034917620" evidence="1">
    <location>
        <begin position="18"/>
        <end position="197"/>
    </location>
</feature>
<feature type="signal peptide" evidence="1">
    <location>
        <begin position="1"/>
        <end position="17"/>
    </location>
</feature>
<evidence type="ECO:0000313" key="3">
    <source>
        <dbReference type="Proteomes" id="UP000651452"/>
    </source>
</evidence>
<dbReference type="InterPro" id="IPR037176">
    <property type="entry name" value="Osmotin/thaumatin-like_sf"/>
</dbReference>